<organism evidence="3 4">
    <name type="scientific">Ridgeia piscesae</name>
    <name type="common">Tubeworm</name>
    <dbReference type="NCBI Taxonomy" id="27915"/>
    <lineage>
        <taxon>Eukaryota</taxon>
        <taxon>Metazoa</taxon>
        <taxon>Spiralia</taxon>
        <taxon>Lophotrochozoa</taxon>
        <taxon>Annelida</taxon>
        <taxon>Polychaeta</taxon>
        <taxon>Sedentaria</taxon>
        <taxon>Canalipalpata</taxon>
        <taxon>Sabellida</taxon>
        <taxon>Siboglinidae</taxon>
        <taxon>Ridgeia</taxon>
    </lineage>
</organism>
<dbReference type="GO" id="GO:0019005">
    <property type="term" value="C:SCF ubiquitin ligase complex"/>
    <property type="evidence" value="ECO:0007669"/>
    <property type="project" value="TreeGrafter"/>
</dbReference>
<dbReference type="SMART" id="SM00367">
    <property type="entry name" value="LRR_CC"/>
    <property type="match status" value="6"/>
</dbReference>
<keyword evidence="4" id="KW-1185">Reference proteome</keyword>
<dbReference type="SMART" id="SM00256">
    <property type="entry name" value="FBOX"/>
    <property type="match status" value="1"/>
</dbReference>
<feature type="domain" description="F-box" evidence="2">
    <location>
        <begin position="140"/>
        <end position="187"/>
    </location>
</feature>
<dbReference type="Pfam" id="PF25372">
    <property type="entry name" value="DUF7885"/>
    <property type="match status" value="1"/>
</dbReference>
<sequence>MPQMCPQCGATDLIKIERQQSWDKISKHSEVTSENEGQVASMVGREDDTVVTAALPAGWDLIQSHASDIVIPTDLGDITATDSDTALSPEGLSDPCHGHRCTELTAGDARNIGPDGDVSTAWLDHDKTAEERVVTYTMEAPSLDRLPTEILLRICSHLPKDATIAAFGATCRRLHHVTDDSDIWRGTALRIRDGLKYRIVNRTLNASARHLTTLDVSDCLSVTDEFLRYVALVCPALRRIDVSRCVFVSDDGLDHLASLLVTVTSLRVAGTRLVTSEGIGRILRLHQRSMQRLDISRCLGLERNSYRLSYLPDYCINLTDLRIEWQRDFLNVIPLWEMRIAQFAAFCPNLVRLDVSGSPVRDFREATDAIATHCSRLQRLDMSQSGVSDVGLVKIAVKLTLLKHLDVSRSVEVTDVGLHSVCLGLSALRHLDISHCRRVTDDAVAFVLRTLVALRHFLLRGCFRVTGEAFAQLTSLSPRLCLVDVSGTMVTRELLGSLEHLARDNAAFRVIADDCPFVVGGPSPGPWPDIPLSVTQQDDDWISFGIEPEM</sequence>
<dbReference type="PROSITE" id="PS50181">
    <property type="entry name" value="FBOX"/>
    <property type="match status" value="1"/>
</dbReference>
<keyword evidence="1" id="KW-0833">Ubl conjugation pathway</keyword>
<dbReference type="InterPro" id="IPR001810">
    <property type="entry name" value="F-box_dom"/>
</dbReference>
<dbReference type="AlphaFoldDB" id="A0AAD9NTJ3"/>
<dbReference type="Gene3D" id="3.80.10.10">
    <property type="entry name" value="Ribonuclease Inhibitor"/>
    <property type="match status" value="2"/>
</dbReference>
<dbReference type="EMBL" id="JAODUO010000456">
    <property type="protein sequence ID" value="KAK2180143.1"/>
    <property type="molecule type" value="Genomic_DNA"/>
</dbReference>
<evidence type="ECO:0000313" key="3">
    <source>
        <dbReference type="EMBL" id="KAK2180143.1"/>
    </source>
</evidence>
<name>A0AAD9NTJ3_RIDPI</name>
<dbReference type="Pfam" id="PF12937">
    <property type="entry name" value="F-box-like"/>
    <property type="match status" value="1"/>
</dbReference>
<dbReference type="Proteomes" id="UP001209878">
    <property type="component" value="Unassembled WGS sequence"/>
</dbReference>
<dbReference type="GO" id="GO:0031146">
    <property type="term" value="P:SCF-dependent proteasomal ubiquitin-dependent protein catabolic process"/>
    <property type="evidence" value="ECO:0007669"/>
    <property type="project" value="TreeGrafter"/>
</dbReference>
<proteinExistence type="predicted"/>
<dbReference type="SUPFAM" id="SSF81383">
    <property type="entry name" value="F-box domain"/>
    <property type="match status" value="1"/>
</dbReference>
<evidence type="ECO:0000256" key="1">
    <source>
        <dbReference type="ARBA" id="ARBA00022786"/>
    </source>
</evidence>
<protein>
    <recommendedName>
        <fullName evidence="2">F-box domain-containing protein</fullName>
    </recommendedName>
</protein>
<dbReference type="InterPro" id="IPR006553">
    <property type="entry name" value="Leu-rich_rpt_Cys-con_subtyp"/>
</dbReference>
<dbReference type="SUPFAM" id="SSF52047">
    <property type="entry name" value="RNI-like"/>
    <property type="match status" value="1"/>
</dbReference>
<dbReference type="PANTHER" id="PTHR13318">
    <property type="entry name" value="PARTNER OF PAIRED, ISOFORM B-RELATED"/>
    <property type="match status" value="1"/>
</dbReference>
<reference evidence="3" key="1">
    <citation type="journal article" date="2023" name="Mol. Biol. Evol.">
        <title>Third-Generation Sequencing Reveals the Adaptive Role of the Epigenome in Three Deep-Sea Polychaetes.</title>
        <authorList>
            <person name="Perez M."/>
            <person name="Aroh O."/>
            <person name="Sun Y."/>
            <person name="Lan Y."/>
            <person name="Juniper S.K."/>
            <person name="Young C.R."/>
            <person name="Angers B."/>
            <person name="Qian P.Y."/>
        </authorList>
    </citation>
    <scope>NUCLEOTIDE SEQUENCE</scope>
    <source>
        <strain evidence="3">R07B-5</strain>
    </source>
</reference>
<dbReference type="InterPro" id="IPR057207">
    <property type="entry name" value="FBXL15_LRR"/>
</dbReference>
<dbReference type="InterPro" id="IPR032675">
    <property type="entry name" value="LRR_dom_sf"/>
</dbReference>
<accession>A0AAD9NTJ3</accession>
<gene>
    <name evidence="3" type="ORF">NP493_456g00016</name>
</gene>
<comment type="caution">
    <text evidence="3">The sequence shown here is derived from an EMBL/GenBank/DDBJ whole genome shotgun (WGS) entry which is preliminary data.</text>
</comment>
<evidence type="ECO:0000313" key="4">
    <source>
        <dbReference type="Proteomes" id="UP001209878"/>
    </source>
</evidence>
<evidence type="ECO:0000259" key="2">
    <source>
        <dbReference type="PROSITE" id="PS50181"/>
    </source>
</evidence>
<dbReference type="InterPro" id="IPR036047">
    <property type="entry name" value="F-box-like_dom_sf"/>
</dbReference>